<sequence length="1253" mass="140779">MRLHHKVDVFTDLILDIQFSLKLWWALWCISKEKKTKSKFTDGEITSNLKEIFKPCPDNPRIIMDENSCDSVLFYGADQQGNSLFVKMNHRGYRITESALQVTLSDGRVYVLPDYPHTVVMDGTGQKWSASGLKIELLEPRRRWRITYNGLLRNQCFDDALSDDNVEHIRLNFIFIGNSSFEWPGDWSTRLHAAALAHEPWKGPDWMHKIKLLDYTGFDQWGSAIGQVTFKDSTASALYLRGFCQRRWGKHEFDQFHRTVTFLGVAASGAMYCLGVSRSKNSFSHMRFGHVNNTNETQSKVDWTDLTMEDFEKQGDYVPANYRIKFRANAVEYDAVINHTGSEAINYYNGQPWRWAVSIRNLHIKLNGSKGAGLMIVCYPHRTGPNEMKVPTARIQHLKRPETLMHRDNFVLHFADKQCQNESVVGGKGCSLAILTSIKTDDFVIPRGFCVTNFALERQLEHDKQLRDMITDIVDVGCTIGRNKKEEDLKNCCEKTVSVVQNTPVEEHVKQAILDALKKLESYDEMNGGETNTANNRYAVRSSAIGEDSEETSAAGQNSTYLGVHTADGVIESVAKCWASLYSYQSVEYRRQNGLPLKACMGVCVQKMVNAEAAGVMFTRHPTTGDPSSIIITANYGLGETVVSGTVEPDTLTIRRKWDNTLAVSATVLGSKEHKISLSDDGVMMNNLSEGETRKISISDAIALRVAEIGLHLESFFGSARDVEWAVVDEQIYLLQARPITTINAWTDFELTHELDSGVPADVDLMTFANVGEVLPRPVCPLSITTILRVLNMSVGLKSFDIAVCGQVVTTPEVHMTAVRKLGVAGIKQVVHEIINMFKWAWINERIVKEATKVYHKYELNANEFQTAHELYNVINKKYAEIFLLGMYHTHTSRVSVCYQMLAMSLLTAKSNDITPEHIADIAVLLSSCTNVIGTEVPIALSKIAVCIRRCGKAKDFVKVEPANATDWLKSNCPAAAEELLAFYDMHGHRCVQEMDFISEPWILEPDTIISTIQSLVTSIEENYVCKTLSVQETIASLKTPMPSVTKWFLQKVIPLSRKAVTRREMTKNFAVFAIHKMRMAYRRLGILMVKENYIPDENLIFFLTNYEIARLLNSHHNPLIVRKALRRRKIYHQASKVEYPEFCTGMPMPIQTFDIALYKNSTKVEGTAVCGGSIMARACVITDLSEAKSIQHGDILITHCTDIGWSPYFPLLGGIVTELGGLISHGAVVAREYGLPCIVGAKHATQVFQTGN</sequence>
<keyword evidence="4" id="KW-0670">Pyruvate</keyword>
<dbReference type="SUPFAM" id="SSF56059">
    <property type="entry name" value="Glutathione synthetase ATP-binding domain-like"/>
    <property type="match status" value="1"/>
</dbReference>
<dbReference type="PANTHER" id="PTHR43615">
    <property type="entry name" value="PHOSPHOENOLPYRUVATE SYNTHASE-RELATED"/>
    <property type="match status" value="1"/>
</dbReference>
<name>E2BY46_HARSA</name>
<reference evidence="4 5" key="1">
    <citation type="journal article" date="2010" name="Science">
        <title>Genomic comparison of the ants Camponotus floridanus and Harpegnathos saltator.</title>
        <authorList>
            <person name="Bonasio R."/>
            <person name="Zhang G."/>
            <person name="Ye C."/>
            <person name="Mutti N.S."/>
            <person name="Fang X."/>
            <person name="Qin N."/>
            <person name="Donahue G."/>
            <person name="Yang P."/>
            <person name="Li Q."/>
            <person name="Li C."/>
            <person name="Zhang P."/>
            <person name="Huang Z."/>
            <person name="Berger S.L."/>
            <person name="Reinberg D."/>
            <person name="Wang J."/>
            <person name="Liebig J."/>
        </authorList>
    </citation>
    <scope>NUCLEOTIDE SEQUENCE [LARGE SCALE GENOMIC DNA]</scope>
    <source>
        <strain evidence="4 5">R22 G/1</strain>
    </source>
</reference>
<dbReference type="InterPro" id="IPR002192">
    <property type="entry name" value="PPDK_AMP/ATP-bd"/>
</dbReference>
<proteinExistence type="inferred from homology"/>
<evidence type="ECO:0000313" key="4">
    <source>
        <dbReference type="EMBL" id="EFN79325.1"/>
    </source>
</evidence>
<dbReference type="GO" id="GO:0005524">
    <property type="term" value="F:ATP binding"/>
    <property type="evidence" value="ECO:0007669"/>
    <property type="project" value="InterPro"/>
</dbReference>
<gene>
    <name evidence="4" type="ORF">EAI_09811</name>
</gene>
<dbReference type="InterPro" id="IPR013815">
    <property type="entry name" value="ATP_grasp_subdomain_1"/>
</dbReference>
<dbReference type="Gene3D" id="3.50.30.10">
    <property type="entry name" value="Phosphohistidine domain"/>
    <property type="match status" value="1"/>
</dbReference>
<accession>E2BY46</accession>
<dbReference type="InterPro" id="IPR008279">
    <property type="entry name" value="PEP-util_enz_mobile_dom"/>
</dbReference>
<evidence type="ECO:0000259" key="3">
    <source>
        <dbReference type="Pfam" id="PF01326"/>
    </source>
</evidence>
<feature type="domain" description="PEP-utilising enzyme mobile" evidence="2">
    <location>
        <begin position="1191"/>
        <end position="1252"/>
    </location>
</feature>
<protein>
    <submittedName>
        <fullName evidence="4">Probable phosphoenolpyruvate synthase</fullName>
    </submittedName>
</protein>
<evidence type="ECO:0000256" key="1">
    <source>
        <dbReference type="ARBA" id="ARBA00007837"/>
    </source>
</evidence>
<dbReference type="Gene3D" id="3.30.1490.20">
    <property type="entry name" value="ATP-grasp fold, A domain"/>
    <property type="match status" value="1"/>
</dbReference>
<dbReference type="InterPro" id="IPR036637">
    <property type="entry name" value="Phosphohistidine_dom_sf"/>
</dbReference>
<dbReference type="Pfam" id="PF00391">
    <property type="entry name" value="PEP-utilizers"/>
    <property type="match status" value="1"/>
</dbReference>
<feature type="domain" description="Pyruvate phosphate dikinase AMP/ATP-binding" evidence="3">
    <location>
        <begin position="423"/>
        <end position="745"/>
    </location>
</feature>
<dbReference type="SUPFAM" id="SSF52009">
    <property type="entry name" value="Phosphohistidine domain"/>
    <property type="match status" value="1"/>
</dbReference>
<dbReference type="Pfam" id="PF01326">
    <property type="entry name" value="PPDK_N"/>
    <property type="match status" value="1"/>
</dbReference>
<comment type="similarity">
    <text evidence="1">Belongs to the PEP-utilizing enzyme family.</text>
</comment>
<dbReference type="Gene3D" id="3.30.470.20">
    <property type="entry name" value="ATP-grasp fold, B domain"/>
    <property type="match status" value="1"/>
</dbReference>
<dbReference type="PANTHER" id="PTHR43615:SF1">
    <property type="entry name" value="PPDK_N DOMAIN-CONTAINING PROTEIN"/>
    <property type="match status" value="1"/>
</dbReference>
<dbReference type="GO" id="GO:0016301">
    <property type="term" value="F:kinase activity"/>
    <property type="evidence" value="ECO:0007669"/>
    <property type="project" value="InterPro"/>
</dbReference>
<evidence type="ECO:0000259" key="2">
    <source>
        <dbReference type="Pfam" id="PF00391"/>
    </source>
</evidence>
<dbReference type="STRING" id="610380.E2BY46"/>
<dbReference type="OrthoDB" id="6123450at2759"/>
<organism evidence="5">
    <name type="scientific">Harpegnathos saltator</name>
    <name type="common">Jerdon's jumping ant</name>
    <dbReference type="NCBI Taxonomy" id="610380"/>
    <lineage>
        <taxon>Eukaryota</taxon>
        <taxon>Metazoa</taxon>
        <taxon>Ecdysozoa</taxon>
        <taxon>Arthropoda</taxon>
        <taxon>Hexapoda</taxon>
        <taxon>Insecta</taxon>
        <taxon>Pterygota</taxon>
        <taxon>Neoptera</taxon>
        <taxon>Endopterygota</taxon>
        <taxon>Hymenoptera</taxon>
        <taxon>Apocrita</taxon>
        <taxon>Aculeata</taxon>
        <taxon>Formicoidea</taxon>
        <taxon>Formicidae</taxon>
        <taxon>Ponerinae</taxon>
        <taxon>Ponerini</taxon>
        <taxon>Harpegnathos</taxon>
    </lineage>
</organism>
<dbReference type="EMBL" id="GL451420">
    <property type="protein sequence ID" value="EFN79325.1"/>
    <property type="molecule type" value="Genomic_DNA"/>
</dbReference>
<keyword evidence="5" id="KW-1185">Reference proteome</keyword>
<evidence type="ECO:0000313" key="5">
    <source>
        <dbReference type="Proteomes" id="UP000008237"/>
    </source>
</evidence>
<dbReference type="Proteomes" id="UP000008237">
    <property type="component" value="Unassembled WGS sequence"/>
</dbReference>
<dbReference type="OMA" id="HRKFEQG"/>
<dbReference type="AlphaFoldDB" id="E2BY46"/>
<dbReference type="InterPro" id="IPR051549">
    <property type="entry name" value="PEP_Utilizing_Enz"/>
</dbReference>
<dbReference type="InParanoid" id="E2BY46"/>